<evidence type="ECO:0000313" key="6">
    <source>
        <dbReference type="Proteomes" id="UP000262969"/>
    </source>
</evidence>
<name>A0A3D2XA37_9FIRM</name>
<organism evidence="5 6">
    <name type="scientific">Lachnoclostridium phytofermentans</name>
    <dbReference type="NCBI Taxonomy" id="66219"/>
    <lineage>
        <taxon>Bacteria</taxon>
        <taxon>Bacillati</taxon>
        <taxon>Bacillota</taxon>
        <taxon>Clostridia</taxon>
        <taxon>Lachnospirales</taxon>
        <taxon>Lachnospiraceae</taxon>
    </lineage>
</organism>
<keyword evidence="3" id="KW-0378">Hydrolase</keyword>
<reference evidence="5 6" key="1">
    <citation type="journal article" date="2018" name="Nat. Biotechnol.">
        <title>A standardized bacterial taxonomy based on genome phylogeny substantially revises the tree of life.</title>
        <authorList>
            <person name="Parks D.H."/>
            <person name="Chuvochina M."/>
            <person name="Waite D.W."/>
            <person name="Rinke C."/>
            <person name="Skarshewski A."/>
            <person name="Chaumeil P.A."/>
            <person name="Hugenholtz P."/>
        </authorList>
    </citation>
    <scope>NUCLEOTIDE SEQUENCE [LARGE SCALE GENOMIC DNA]</scope>
    <source>
        <strain evidence="5">UBA11728</strain>
    </source>
</reference>
<comment type="similarity">
    <text evidence="1">Belongs to the patatin family.</text>
</comment>
<evidence type="ECO:0000256" key="2">
    <source>
        <dbReference type="ARBA" id="ARBA00023098"/>
    </source>
</evidence>
<dbReference type="GO" id="GO:0004620">
    <property type="term" value="F:phospholipase activity"/>
    <property type="evidence" value="ECO:0007669"/>
    <property type="project" value="TreeGrafter"/>
</dbReference>
<gene>
    <name evidence="5" type="ORF">DHW61_12565</name>
</gene>
<dbReference type="PANTHER" id="PTHR32176">
    <property type="entry name" value="XYLOSE ISOMERASE"/>
    <property type="match status" value="1"/>
</dbReference>
<sequence length="334" mass="38381">MSKKKVLAIDGGGMKGIVSAVLLRSLEDRLQYHSNNYKARIADYFDLIAGTSTGSILTALYLFPNERGESKFSAKEVLESYYEYGEYIFKRQKFYPFWGPKYTNKYLEEMLLKYFGDATLGSLRKPCLMTSYDTTTRSAVFFNSVTGRKDENRNYFLRDAILASTAAPTYFPPSCFHAKDNCYNCLIDGGVFANNPTLCALIEAMKLPGCDGIGDTICLSVGNVKNTKSYSYQKVRRFGLLQWAVPIFDILMDASEQTVDYQLRKIYKSVNHQQYYYRMVLNTEEEIPKMDDCSKEAIHKLTLYGEKLANREKYRIDELAKRLVIEKDNDNFVF</sequence>
<keyword evidence="2 3" id="KW-0443">Lipid metabolism</keyword>
<feature type="active site" description="Proton acceptor" evidence="3">
    <location>
        <position position="188"/>
    </location>
</feature>
<dbReference type="EMBL" id="DPVV01000425">
    <property type="protein sequence ID" value="HCL03218.1"/>
    <property type="molecule type" value="Genomic_DNA"/>
</dbReference>
<feature type="short sequence motif" description="GXGXXG" evidence="3">
    <location>
        <begin position="11"/>
        <end position="16"/>
    </location>
</feature>
<dbReference type="AlphaFoldDB" id="A0A3D2XA37"/>
<dbReference type="Pfam" id="PF01734">
    <property type="entry name" value="Patatin"/>
    <property type="match status" value="1"/>
</dbReference>
<dbReference type="GO" id="GO:0047372">
    <property type="term" value="F:monoacylglycerol lipase activity"/>
    <property type="evidence" value="ECO:0007669"/>
    <property type="project" value="TreeGrafter"/>
</dbReference>
<evidence type="ECO:0000313" key="5">
    <source>
        <dbReference type="EMBL" id="HCL03218.1"/>
    </source>
</evidence>
<keyword evidence="3" id="KW-0442">Lipid degradation</keyword>
<dbReference type="PROSITE" id="PS51635">
    <property type="entry name" value="PNPLA"/>
    <property type="match status" value="1"/>
</dbReference>
<evidence type="ECO:0000259" key="4">
    <source>
        <dbReference type="PROSITE" id="PS51635"/>
    </source>
</evidence>
<evidence type="ECO:0000256" key="3">
    <source>
        <dbReference type="PROSITE-ProRule" id="PRU01161"/>
    </source>
</evidence>
<accession>A0A3D2XA37</accession>
<dbReference type="GO" id="GO:0016042">
    <property type="term" value="P:lipid catabolic process"/>
    <property type="evidence" value="ECO:0007669"/>
    <property type="project" value="UniProtKB-UniRule"/>
</dbReference>
<protein>
    <submittedName>
        <fullName evidence="5">Phospholipase</fullName>
    </submittedName>
</protein>
<feature type="short sequence motif" description="GXSXG" evidence="3">
    <location>
        <begin position="50"/>
        <end position="54"/>
    </location>
</feature>
<dbReference type="InterPro" id="IPR002641">
    <property type="entry name" value="PNPLA_dom"/>
</dbReference>
<proteinExistence type="inferred from homology"/>
<dbReference type="InterPro" id="IPR016035">
    <property type="entry name" value="Acyl_Trfase/lysoPLipase"/>
</dbReference>
<dbReference type="Proteomes" id="UP000262969">
    <property type="component" value="Unassembled WGS sequence"/>
</dbReference>
<feature type="domain" description="PNPLA" evidence="4">
    <location>
        <begin position="7"/>
        <end position="201"/>
    </location>
</feature>
<feature type="active site" description="Nucleophile" evidence="3">
    <location>
        <position position="52"/>
    </location>
</feature>
<dbReference type="SUPFAM" id="SSF52151">
    <property type="entry name" value="FabD/lysophospholipase-like"/>
    <property type="match status" value="1"/>
</dbReference>
<feature type="short sequence motif" description="DGA/G" evidence="3">
    <location>
        <begin position="188"/>
        <end position="190"/>
    </location>
</feature>
<comment type="caution">
    <text evidence="5">The sequence shown here is derived from an EMBL/GenBank/DDBJ whole genome shotgun (WGS) entry which is preliminary data.</text>
</comment>
<dbReference type="PANTHER" id="PTHR32176:SF92">
    <property type="entry name" value="XYLOSE ISOMERASE"/>
    <property type="match status" value="1"/>
</dbReference>
<evidence type="ECO:0000256" key="1">
    <source>
        <dbReference type="ARBA" id="ARBA00010240"/>
    </source>
</evidence>
<dbReference type="Gene3D" id="3.40.1090.10">
    <property type="entry name" value="Cytosolic phospholipase A2 catalytic domain"/>
    <property type="match status" value="1"/>
</dbReference>